<sequence>MDFVSSKSAVVFWCAVLIVGQEKASNCKIANETRTNDKNGYHDTVHPAASRTKKKWNLRNITRQSGQLGRRDLSLHTIFPWISSGVVLDLSRMIVPLRWIALTVAVGVGAVATPLLPLA</sequence>
<accession>A0A182QSN9</accession>
<reference evidence="4" key="1">
    <citation type="submission" date="2014-01" db="EMBL/GenBank/DDBJ databases">
        <title>The Genome Sequence of Anopheles farauti FAR1 (V2).</title>
        <authorList>
            <consortium name="The Broad Institute Genomics Platform"/>
            <person name="Neafsey D.E."/>
            <person name="Besansky N."/>
            <person name="Howell P."/>
            <person name="Walton C."/>
            <person name="Young S.K."/>
            <person name="Zeng Q."/>
            <person name="Gargeya S."/>
            <person name="Fitzgerald M."/>
            <person name="Haas B."/>
            <person name="Abouelleil A."/>
            <person name="Allen A.W."/>
            <person name="Alvarado L."/>
            <person name="Arachchi H.M."/>
            <person name="Berlin A.M."/>
            <person name="Chapman S.B."/>
            <person name="Gainer-Dewar J."/>
            <person name="Goldberg J."/>
            <person name="Griggs A."/>
            <person name="Gujja S."/>
            <person name="Hansen M."/>
            <person name="Howarth C."/>
            <person name="Imamovic A."/>
            <person name="Ireland A."/>
            <person name="Larimer J."/>
            <person name="McCowan C."/>
            <person name="Murphy C."/>
            <person name="Pearson M."/>
            <person name="Poon T.W."/>
            <person name="Priest M."/>
            <person name="Roberts A."/>
            <person name="Saif S."/>
            <person name="Shea T."/>
            <person name="Sisk P."/>
            <person name="Sykes S."/>
            <person name="Wortman J."/>
            <person name="Nusbaum C."/>
            <person name="Birren B."/>
        </authorList>
    </citation>
    <scope>NUCLEOTIDE SEQUENCE [LARGE SCALE GENOMIC DNA]</scope>
    <source>
        <strain evidence="4">FAR1</strain>
    </source>
</reference>
<evidence type="ECO:0000313" key="3">
    <source>
        <dbReference type="EnsemblMetazoa" id="AFAF016037-PA"/>
    </source>
</evidence>
<evidence type="ECO:0008006" key="5">
    <source>
        <dbReference type="Google" id="ProtNLM"/>
    </source>
</evidence>
<keyword evidence="1" id="KW-0472">Membrane</keyword>
<evidence type="ECO:0000256" key="1">
    <source>
        <dbReference type="SAM" id="Phobius"/>
    </source>
</evidence>
<dbReference type="EMBL" id="AXCN02000724">
    <property type="status" value="NOT_ANNOTATED_CDS"/>
    <property type="molecule type" value="Genomic_DNA"/>
</dbReference>
<feature type="signal peptide" evidence="2">
    <location>
        <begin position="1"/>
        <end position="24"/>
    </location>
</feature>
<organism evidence="3 4">
    <name type="scientific">Anopheles farauti</name>
    <dbReference type="NCBI Taxonomy" id="69004"/>
    <lineage>
        <taxon>Eukaryota</taxon>
        <taxon>Metazoa</taxon>
        <taxon>Ecdysozoa</taxon>
        <taxon>Arthropoda</taxon>
        <taxon>Hexapoda</taxon>
        <taxon>Insecta</taxon>
        <taxon>Pterygota</taxon>
        <taxon>Neoptera</taxon>
        <taxon>Endopterygota</taxon>
        <taxon>Diptera</taxon>
        <taxon>Nematocera</taxon>
        <taxon>Culicoidea</taxon>
        <taxon>Culicidae</taxon>
        <taxon>Anophelinae</taxon>
        <taxon>Anopheles</taxon>
    </lineage>
</organism>
<evidence type="ECO:0000256" key="2">
    <source>
        <dbReference type="SAM" id="SignalP"/>
    </source>
</evidence>
<protein>
    <recommendedName>
        <fullName evidence="5">Secreted protein</fullName>
    </recommendedName>
</protein>
<keyword evidence="2" id="KW-0732">Signal</keyword>
<feature type="transmembrane region" description="Helical" evidence="1">
    <location>
        <begin position="97"/>
        <end position="116"/>
    </location>
</feature>
<dbReference type="EnsemblMetazoa" id="AFAF016037-RA">
    <property type="protein sequence ID" value="AFAF016037-PA"/>
    <property type="gene ID" value="AFAF016037"/>
</dbReference>
<evidence type="ECO:0000313" key="4">
    <source>
        <dbReference type="Proteomes" id="UP000075886"/>
    </source>
</evidence>
<reference evidence="3" key="2">
    <citation type="submission" date="2020-05" db="UniProtKB">
        <authorList>
            <consortium name="EnsemblMetazoa"/>
        </authorList>
    </citation>
    <scope>IDENTIFICATION</scope>
    <source>
        <strain evidence="3">FAR1</strain>
    </source>
</reference>
<feature type="chain" id="PRO_5008133334" description="Secreted protein" evidence="2">
    <location>
        <begin position="25"/>
        <end position="119"/>
    </location>
</feature>
<keyword evidence="4" id="KW-1185">Reference proteome</keyword>
<dbReference type="Proteomes" id="UP000075886">
    <property type="component" value="Unassembled WGS sequence"/>
</dbReference>
<keyword evidence="1" id="KW-1133">Transmembrane helix</keyword>
<keyword evidence="1" id="KW-0812">Transmembrane</keyword>
<dbReference type="VEuPathDB" id="VectorBase:AFAF016037"/>
<dbReference type="AlphaFoldDB" id="A0A182QSN9"/>
<name>A0A182QSN9_9DIPT</name>
<proteinExistence type="predicted"/>